<protein>
    <submittedName>
        <fullName evidence="4">Uncharacterized protein LOC108873614</fullName>
    </submittedName>
</protein>
<reference evidence="4" key="1">
    <citation type="submission" date="2025-08" db="UniProtKB">
        <authorList>
            <consortium name="RefSeq"/>
        </authorList>
    </citation>
    <scope>IDENTIFICATION</scope>
    <source>
        <tissue evidence="4">Brain</tissue>
    </source>
</reference>
<proteinExistence type="predicted"/>
<evidence type="ECO:0000256" key="1">
    <source>
        <dbReference type="SAM" id="Coils"/>
    </source>
</evidence>
<dbReference type="KEGG" id="lcf:108873614"/>
<dbReference type="RefSeq" id="XP_018517422.1">
    <property type="nucleotide sequence ID" value="XM_018661906.2"/>
</dbReference>
<keyword evidence="1" id="KW-0175">Coiled coil</keyword>
<dbReference type="PANTHER" id="PTHR33488:SF2">
    <property type="entry name" value="EARLY ENDOSOME ANTIGEN 1-LIKE"/>
    <property type="match status" value="1"/>
</dbReference>
<feature type="region of interest" description="Disordered" evidence="2">
    <location>
        <begin position="414"/>
        <end position="443"/>
    </location>
</feature>
<evidence type="ECO:0000313" key="3">
    <source>
        <dbReference type="Proteomes" id="UP000694890"/>
    </source>
</evidence>
<evidence type="ECO:0000313" key="4">
    <source>
        <dbReference type="RefSeq" id="XP_018517422.1"/>
    </source>
</evidence>
<gene>
    <name evidence="4" type="primary">LOC108873614</name>
</gene>
<dbReference type="Proteomes" id="UP000694890">
    <property type="component" value="Unplaced"/>
</dbReference>
<name>A0AAJ7L9D5_LATCA</name>
<organism evidence="3 4">
    <name type="scientific">Lates calcarifer</name>
    <name type="common">Barramundi</name>
    <name type="synonym">Holocentrus calcarifer</name>
    <dbReference type="NCBI Taxonomy" id="8187"/>
    <lineage>
        <taxon>Eukaryota</taxon>
        <taxon>Metazoa</taxon>
        <taxon>Chordata</taxon>
        <taxon>Craniata</taxon>
        <taxon>Vertebrata</taxon>
        <taxon>Euteleostomi</taxon>
        <taxon>Actinopterygii</taxon>
        <taxon>Neopterygii</taxon>
        <taxon>Teleostei</taxon>
        <taxon>Neoteleostei</taxon>
        <taxon>Acanthomorphata</taxon>
        <taxon>Carangaria</taxon>
        <taxon>Carangaria incertae sedis</taxon>
        <taxon>Centropomidae</taxon>
        <taxon>Lates</taxon>
    </lineage>
</organism>
<dbReference type="PANTHER" id="PTHR33488">
    <property type="entry name" value="ZGC:162509"/>
    <property type="match status" value="1"/>
</dbReference>
<dbReference type="GeneID" id="108873614"/>
<accession>A0AAJ7L9D5</accession>
<sequence>MDIQIAKTTQSLTTAAEMRETTKMLMKPNANWEEYLTPAPLSIAIMAELVFISRCDDFSINKNPPKDGFKFIKYPESFRACLMQVCNSGWHAFNEAHKNMDQIRIHTSTVPDYMKAAVNILFNGTDEVIENLLPNQLENIRTIADECVTLADSVEKKYADVINLIQELLEACINAEHFYGEELERVKMKLEETKLREQSARQLNDRSKKVMEDMSKQVEEAQNTYKKAMDSLPSGWEMIGMDFVESVSSALTVFINGCAAYASARYFNVPFGSSKLFSQATTNQNICDETEDEITQMKAYSKSAEILKLAASLKQHVSDSEIDWKNLYDQKNKSMKTAWTEEQFKRISEELQKMPNDNMCKIALSLCERGITICEELATYTPDQTWDEKKTKQLIKDIQELNDGALTFDTKSKAASGTPALTPKPPMMFKADNSSGGKSAGQRASEDARFRIEQSQAQLKHVRQSYEKCVENMEKNQKELTDILVEMQNCKINEIDFDTKIKMLVKGLDAMGRVKEQWEKMVLFFQMVSNIVKTSLSKTMHNFVKTSEDTKKLSYNGKLFAKDLLYNQAFQASNIASLVHVISETYTEVSNKYLMDRVSSLGKLMAMDKEKPEFLQERLNLQESCQEAQRGILQLVLKNKKEFEIKTDARMKKIEGELKAILPAAPPEETERIKEIVQDGFSKDEEESYY</sequence>
<feature type="coiled-coil region" evidence="1">
    <location>
        <begin position="151"/>
        <end position="231"/>
    </location>
</feature>
<dbReference type="AlphaFoldDB" id="A0AAJ7L9D5"/>
<evidence type="ECO:0000256" key="2">
    <source>
        <dbReference type="SAM" id="MobiDB-lite"/>
    </source>
</evidence>